<feature type="transmembrane region" description="Helical" evidence="6">
    <location>
        <begin position="211"/>
        <end position="230"/>
    </location>
</feature>
<keyword evidence="3 6" id="KW-0812">Transmembrane</keyword>
<feature type="transmembrane region" description="Helical" evidence="6">
    <location>
        <begin position="22"/>
        <end position="41"/>
    </location>
</feature>
<evidence type="ECO:0000256" key="4">
    <source>
        <dbReference type="ARBA" id="ARBA00022989"/>
    </source>
</evidence>
<dbReference type="InterPro" id="IPR011701">
    <property type="entry name" value="MFS"/>
</dbReference>
<dbReference type="Pfam" id="PF07690">
    <property type="entry name" value="MFS_1"/>
    <property type="match status" value="1"/>
</dbReference>
<dbReference type="SUPFAM" id="SSF103473">
    <property type="entry name" value="MFS general substrate transporter"/>
    <property type="match status" value="1"/>
</dbReference>
<comment type="subcellular location">
    <subcellularLocation>
        <location evidence="1">Membrane</location>
        <topology evidence="1">Multi-pass membrane protein</topology>
    </subcellularLocation>
</comment>
<dbReference type="PANTHER" id="PTHR42718">
    <property type="entry name" value="MAJOR FACILITATOR SUPERFAMILY MULTIDRUG TRANSPORTER MFSC"/>
    <property type="match status" value="1"/>
</dbReference>
<protein>
    <submittedName>
        <fullName evidence="8">MFS transporter</fullName>
    </submittedName>
</protein>
<dbReference type="InterPro" id="IPR020846">
    <property type="entry name" value="MFS_dom"/>
</dbReference>
<feature type="transmembrane region" description="Helical" evidence="6">
    <location>
        <begin position="242"/>
        <end position="260"/>
    </location>
</feature>
<organism evidence="8 9">
    <name type="scientific">Methylocella silvestris</name>
    <dbReference type="NCBI Taxonomy" id="199596"/>
    <lineage>
        <taxon>Bacteria</taxon>
        <taxon>Pseudomonadati</taxon>
        <taxon>Pseudomonadota</taxon>
        <taxon>Alphaproteobacteria</taxon>
        <taxon>Hyphomicrobiales</taxon>
        <taxon>Beijerinckiaceae</taxon>
        <taxon>Methylocella</taxon>
    </lineage>
</organism>
<evidence type="ECO:0000259" key="7">
    <source>
        <dbReference type="PROSITE" id="PS50850"/>
    </source>
</evidence>
<dbReference type="GO" id="GO:0022857">
    <property type="term" value="F:transmembrane transporter activity"/>
    <property type="evidence" value="ECO:0007669"/>
    <property type="project" value="InterPro"/>
</dbReference>
<proteinExistence type="predicted"/>
<feature type="transmembrane region" description="Helical" evidence="6">
    <location>
        <begin position="113"/>
        <end position="137"/>
    </location>
</feature>
<feature type="transmembrane region" description="Helical" evidence="6">
    <location>
        <begin position="61"/>
        <end position="83"/>
    </location>
</feature>
<feature type="transmembrane region" description="Helical" evidence="6">
    <location>
        <begin position="345"/>
        <end position="366"/>
    </location>
</feature>
<evidence type="ECO:0000256" key="2">
    <source>
        <dbReference type="ARBA" id="ARBA00022448"/>
    </source>
</evidence>
<feature type="transmembrane region" description="Helical" evidence="6">
    <location>
        <begin position="378"/>
        <end position="396"/>
    </location>
</feature>
<feature type="transmembrane region" description="Helical" evidence="6">
    <location>
        <begin position="90"/>
        <end position="107"/>
    </location>
</feature>
<name>A0A2J7TIR0_METSI</name>
<dbReference type="Gene3D" id="1.20.1250.20">
    <property type="entry name" value="MFS general substrate transporter like domains"/>
    <property type="match status" value="1"/>
</dbReference>
<keyword evidence="5 6" id="KW-0472">Membrane</keyword>
<comment type="caution">
    <text evidence="8">The sequence shown here is derived from an EMBL/GenBank/DDBJ whole genome shotgun (WGS) entry which is preliminary data.</text>
</comment>
<accession>A0A2J7TIR0</accession>
<evidence type="ECO:0000256" key="5">
    <source>
        <dbReference type="ARBA" id="ARBA00023136"/>
    </source>
</evidence>
<feature type="domain" description="Major facilitator superfamily (MFS) profile" evidence="7">
    <location>
        <begin position="24"/>
        <end position="519"/>
    </location>
</feature>
<dbReference type="AlphaFoldDB" id="A0A2J7TIR0"/>
<feature type="transmembrane region" description="Helical" evidence="6">
    <location>
        <begin position="280"/>
        <end position="300"/>
    </location>
</feature>
<evidence type="ECO:0000256" key="3">
    <source>
        <dbReference type="ARBA" id="ARBA00022692"/>
    </source>
</evidence>
<evidence type="ECO:0000256" key="6">
    <source>
        <dbReference type="SAM" id="Phobius"/>
    </source>
</evidence>
<dbReference type="InterPro" id="IPR036259">
    <property type="entry name" value="MFS_trans_sf"/>
</dbReference>
<reference evidence="8 9" key="1">
    <citation type="submission" date="2017-10" db="EMBL/GenBank/DDBJ databases">
        <title>Genome announcement of Methylocella silvestris TVC from permafrost.</title>
        <authorList>
            <person name="Wang J."/>
            <person name="Geng K."/>
            <person name="Ul-Haque F."/>
            <person name="Crombie A.T."/>
            <person name="Street L.E."/>
            <person name="Wookey P.A."/>
            <person name="Murrell J.C."/>
            <person name="Pratscher J."/>
        </authorList>
    </citation>
    <scope>NUCLEOTIDE SEQUENCE [LARGE SCALE GENOMIC DNA]</scope>
    <source>
        <strain evidence="8 9">TVC</strain>
    </source>
</reference>
<feature type="transmembrane region" description="Helical" evidence="6">
    <location>
        <begin position="320"/>
        <end position="338"/>
    </location>
</feature>
<dbReference type="GO" id="GO:0016020">
    <property type="term" value="C:membrane"/>
    <property type="evidence" value="ECO:0007669"/>
    <property type="project" value="UniProtKB-SubCell"/>
</dbReference>
<feature type="transmembrane region" description="Helical" evidence="6">
    <location>
        <begin position="178"/>
        <end position="199"/>
    </location>
</feature>
<dbReference type="Proteomes" id="UP000236286">
    <property type="component" value="Unassembled WGS sequence"/>
</dbReference>
<keyword evidence="4 6" id="KW-1133">Transmembrane helix</keyword>
<feature type="transmembrane region" description="Helical" evidence="6">
    <location>
        <begin position="496"/>
        <end position="516"/>
    </location>
</feature>
<dbReference type="OrthoDB" id="9812221at2"/>
<keyword evidence="2" id="KW-0813">Transport</keyword>
<evidence type="ECO:0000256" key="1">
    <source>
        <dbReference type="ARBA" id="ARBA00004141"/>
    </source>
</evidence>
<evidence type="ECO:0000313" key="9">
    <source>
        <dbReference type="Proteomes" id="UP000236286"/>
    </source>
</evidence>
<dbReference type="PROSITE" id="PS50850">
    <property type="entry name" value="MFS"/>
    <property type="match status" value="1"/>
</dbReference>
<gene>
    <name evidence="8" type="ORF">CR492_06615</name>
</gene>
<evidence type="ECO:0000313" key="8">
    <source>
        <dbReference type="EMBL" id="PNG26661.1"/>
    </source>
</evidence>
<sequence>MSVVEVSPAAAPQTEAGSLRPFIGILGVLLGSMMSTLGSRITTFGLADLRGGLHAGFDEGAWITTSFGVGQMASGVASAYLASIFGVRRFLLYGVTLFFTTSLLAPFSPNLTAYFVTQFLGGLGSGTFIPLTISFIVRSLPQRLIIYGVAVYAMNSELSQNIGASLEGWYAENWSWAFIHWQYCIALPLMFVCVFYGVPRDPPTSLRLRDLDWPGLVYGASGFALLYAGLDQGNRLDWTNNGLVNGLLISGALFSCLFIVREYVAERPFINLRVIARESLAPLILLLAGYRFIILSTAYIIPSYLQTVQNFRELQVGSVLLWIALPQFVIVAPLAALLTRVDPRLVLGLGTGFIGVACLMATGLTSQWATQDFLPSQVLQAMGQSFALTALLVLIVRSIKPADALTIGSLMQITRLLGGEIGTAFMQTFVRIREQVHSNLVGLHVESFSAQTAARLDAYRSILAGSSSEAEAAARAAKLLGQHVAQQAAVLSYIDGFLAAAFGSFLCLLVVAMVRYRPPSLC</sequence>
<dbReference type="PANTHER" id="PTHR42718:SF9">
    <property type="entry name" value="MAJOR FACILITATOR SUPERFAMILY MULTIDRUG TRANSPORTER MFSC"/>
    <property type="match status" value="1"/>
</dbReference>
<dbReference type="RefSeq" id="WP_102842960.1">
    <property type="nucleotide sequence ID" value="NZ_PDZR01000005.1"/>
</dbReference>
<feature type="transmembrane region" description="Helical" evidence="6">
    <location>
        <begin position="144"/>
        <end position="166"/>
    </location>
</feature>
<dbReference type="EMBL" id="PDZR01000005">
    <property type="protein sequence ID" value="PNG26661.1"/>
    <property type="molecule type" value="Genomic_DNA"/>
</dbReference>